<evidence type="ECO:0000313" key="2">
    <source>
        <dbReference type="EMBL" id="CAC5384023.1"/>
    </source>
</evidence>
<evidence type="ECO:0000313" key="3">
    <source>
        <dbReference type="Proteomes" id="UP000507470"/>
    </source>
</evidence>
<evidence type="ECO:0000256" key="1">
    <source>
        <dbReference type="SAM" id="MobiDB-lite"/>
    </source>
</evidence>
<dbReference type="AlphaFoldDB" id="A0A6J8BJV5"/>
<proteinExistence type="predicted"/>
<dbReference type="Proteomes" id="UP000507470">
    <property type="component" value="Unassembled WGS sequence"/>
</dbReference>
<feature type="region of interest" description="Disordered" evidence="1">
    <location>
        <begin position="83"/>
        <end position="104"/>
    </location>
</feature>
<feature type="region of interest" description="Disordered" evidence="1">
    <location>
        <begin position="1"/>
        <end position="67"/>
    </location>
</feature>
<dbReference type="EMBL" id="CACVKT020003475">
    <property type="protein sequence ID" value="CAC5384023.1"/>
    <property type="molecule type" value="Genomic_DNA"/>
</dbReference>
<sequence>MSDSESFKSCSDESSDEEPKSWRPSSVNSQPGVGIQPFDTSVLDGSIPRIVARKEEPAKEEPAIPEVRVSWQQEIPAVVQGSVEEAPAAQEEEKSAQEEEQSAPVTANTTMAFKKVIPDAWKGKESLVRTGPYSGFKERTWRVSDRDVACPVPECPVITRHLREHALADHLSSMFEKKFFREVLQYQRFQRFRGHMVILLARWLTGQEDIISAEFVLWLQQQAGIPRGCRIQGPDMPPLRAVCSAMKWPQISVYSLHPMNSPVVILYWRVILSVLRHLNPAHRACVALDEYRGNNGPLYDVVCQMNWRFLSSPSVAEPVVAQSRQSTPVVQPTATVVQYRQSTPVVQPTATVVQSRQSTPVVQPTATVVQSRQSTPVVQPTATVVQSRQSTPVVQPTATVVQSRQSTPVVQPTATVFQPSAPVVQPTVQPSAPVVHPTVQPSAPVVQTTVQPSAPVVQPTVQPSTPVVLPTVPEVKPVIPGEEQKSTGRVIPPVEETVAVAAPAVRESLVVLVYQNTRKMVTAMEEARDIFDLEEEEVVLTYQGAEVTRSVKLELLPAVTELPVVDDSGLDNAIYIHYVLDSVLSKNSELSSHGEMFPGLGFEEEELLGSPTALELEQEISESQAVHQNLLDYSEQADSLILSEDMDRQSEWSRDQLSILDENLSYYTTCADIVKRIHTGGPAESKKLPKFPPLPKRKLLSLYGEQAKKRKMMTPEELHQYLITKEIDVTKTVRKEVFLFSASDITTPDIAVAKLQEGYRQIQRQEATSMCFNLQYGHLLDVTFEFYAKEKESGLQQQKWDDWLKQNIGISSSYSRKLREISRLLRPYMPRFSTVGLPFIEVYSMRKELKAMFSYSEEIRRYWSTQNQPIIHVETQSSQ</sequence>
<protein>
    <submittedName>
        <fullName evidence="2">Uncharacterized protein</fullName>
    </submittedName>
</protein>
<reference evidence="2 3" key="1">
    <citation type="submission" date="2020-06" db="EMBL/GenBank/DDBJ databases">
        <authorList>
            <person name="Li R."/>
            <person name="Bekaert M."/>
        </authorList>
    </citation>
    <scope>NUCLEOTIDE SEQUENCE [LARGE SCALE GENOMIC DNA]</scope>
    <source>
        <strain evidence="3">wild</strain>
    </source>
</reference>
<name>A0A6J8BJV5_MYTCO</name>
<organism evidence="2 3">
    <name type="scientific">Mytilus coruscus</name>
    <name type="common">Sea mussel</name>
    <dbReference type="NCBI Taxonomy" id="42192"/>
    <lineage>
        <taxon>Eukaryota</taxon>
        <taxon>Metazoa</taxon>
        <taxon>Spiralia</taxon>
        <taxon>Lophotrochozoa</taxon>
        <taxon>Mollusca</taxon>
        <taxon>Bivalvia</taxon>
        <taxon>Autobranchia</taxon>
        <taxon>Pteriomorphia</taxon>
        <taxon>Mytilida</taxon>
        <taxon>Mytiloidea</taxon>
        <taxon>Mytilidae</taxon>
        <taxon>Mytilinae</taxon>
        <taxon>Mytilus</taxon>
    </lineage>
</organism>
<gene>
    <name evidence="2" type="ORF">MCOR_19709</name>
</gene>
<accession>A0A6J8BJV5</accession>
<feature type="compositionally biased region" description="Basic and acidic residues" evidence="1">
    <location>
        <begin position="52"/>
        <end position="62"/>
    </location>
</feature>
<keyword evidence="3" id="KW-1185">Reference proteome</keyword>